<gene>
    <name evidence="3" type="ORF">ATO7_09987</name>
</gene>
<dbReference type="Pfam" id="PF04333">
    <property type="entry name" value="MlaA"/>
    <property type="match status" value="1"/>
</dbReference>
<dbReference type="PANTHER" id="PTHR30035:SF3">
    <property type="entry name" value="INTERMEMBRANE PHOSPHOLIPID TRANSPORT SYSTEM LIPOPROTEIN MLAA"/>
    <property type="match status" value="1"/>
</dbReference>
<name>A0A1Y1SF84_9GAMM</name>
<dbReference type="Proteomes" id="UP000192342">
    <property type="component" value="Unassembled WGS sequence"/>
</dbReference>
<dbReference type="PANTHER" id="PTHR30035">
    <property type="entry name" value="LIPOPROTEIN VACJ-RELATED"/>
    <property type="match status" value="1"/>
</dbReference>
<sequence length="241" mass="26749">MNKRAIQGVILALVVVLAGCAHRPAHDPSDPLESVNRGIFAFNMTADKYVLRPVAKGYRWAVPGFARTGIKNFFRNLGYPVTIANQYLQGKLADGTADLGRFLLNTTLGLGGFVDVAGYWGLPAHDEDFGQTFGRWGVGEGWYLMLPFLGPSTNRDVVGMVFGAPLNPTYYSDETATIWGLTVLDAIQTRAQFLNADALLMQQLDPYAFMRNAYLQRRWSAIHDGNPPMDDEPDFEAYDDF</sequence>
<dbReference type="STRING" id="1317117.ATO7_09987"/>
<dbReference type="GO" id="GO:0120010">
    <property type="term" value="P:intermembrane phospholipid transfer"/>
    <property type="evidence" value="ECO:0007669"/>
    <property type="project" value="TreeGrafter"/>
</dbReference>
<evidence type="ECO:0000256" key="2">
    <source>
        <dbReference type="ARBA" id="ARBA00022729"/>
    </source>
</evidence>
<accession>A0A1Y1SF84</accession>
<evidence type="ECO:0000313" key="3">
    <source>
        <dbReference type="EMBL" id="ORE87363.1"/>
    </source>
</evidence>
<protein>
    <submittedName>
        <fullName evidence="3">VacJ family lipoprotein</fullName>
    </submittedName>
</protein>
<evidence type="ECO:0000313" key="4">
    <source>
        <dbReference type="Proteomes" id="UP000192342"/>
    </source>
</evidence>
<dbReference type="PRINTS" id="PR01805">
    <property type="entry name" value="VACJLIPOPROT"/>
</dbReference>
<dbReference type="InterPro" id="IPR007428">
    <property type="entry name" value="MlaA"/>
</dbReference>
<proteinExistence type="inferred from homology"/>
<dbReference type="RefSeq" id="WP_206044878.1">
    <property type="nucleotide sequence ID" value="NZ_AQQV01000002.1"/>
</dbReference>
<dbReference type="AlphaFoldDB" id="A0A1Y1SF84"/>
<comment type="caution">
    <text evidence="3">The sequence shown here is derived from an EMBL/GenBank/DDBJ whole genome shotgun (WGS) entry which is preliminary data.</text>
</comment>
<keyword evidence="2" id="KW-0732">Signal</keyword>
<keyword evidence="4" id="KW-1185">Reference proteome</keyword>
<dbReference type="PROSITE" id="PS51257">
    <property type="entry name" value="PROKAR_LIPOPROTEIN"/>
    <property type="match status" value="1"/>
</dbReference>
<dbReference type="GO" id="GO:0016020">
    <property type="term" value="C:membrane"/>
    <property type="evidence" value="ECO:0007669"/>
    <property type="project" value="InterPro"/>
</dbReference>
<keyword evidence="3" id="KW-0449">Lipoprotein</keyword>
<organism evidence="3 4">
    <name type="scientific">Oceanococcus atlanticus</name>
    <dbReference type="NCBI Taxonomy" id="1317117"/>
    <lineage>
        <taxon>Bacteria</taxon>
        <taxon>Pseudomonadati</taxon>
        <taxon>Pseudomonadota</taxon>
        <taxon>Gammaproteobacteria</taxon>
        <taxon>Chromatiales</taxon>
        <taxon>Oceanococcaceae</taxon>
        <taxon>Oceanococcus</taxon>
    </lineage>
</organism>
<evidence type="ECO:0000256" key="1">
    <source>
        <dbReference type="ARBA" id="ARBA00010634"/>
    </source>
</evidence>
<reference evidence="3 4" key="1">
    <citation type="submission" date="2013-04" db="EMBL/GenBank/DDBJ databases">
        <title>Oceanococcus atlanticus 22II-S10r2 Genome Sequencing.</title>
        <authorList>
            <person name="Lai Q."/>
            <person name="Li G."/>
            <person name="Shao Z."/>
        </authorList>
    </citation>
    <scope>NUCLEOTIDE SEQUENCE [LARGE SCALE GENOMIC DNA]</scope>
    <source>
        <strain evidence="3 4">22II-S10r2</strain>
    </source>
</reference>
<comment type="similarity">
    <text evidence="1">Belongs to the MlaA family.</text>
</comment>
<dbReference type="EMBL" id="AQQV01000002">
    <property type="protein sequence ID" value="ORE87363.1"/>
    <property type="molecule type" value="Genomic_DNA"/>
</dbReference>